<name>A0A918VF34_9SPHN</name>
<keyword evidence="3" id="KW-1185">Reference proteome</keyword>
<dbReference type="Proteomes" id="UP000634139">
    <property type="component" value="Unassembled WGS sequence"/>
</dbReference>
<reference evidence="2" key="1">
    <citation type="journal article" date="2014" name="Int. J. Syst. Evol. Microbiol.">
        <title>Complete genome sequence of Corynebacterium casei LMG S-19264T (=DSM 44701T), isolated from a smear-ripened cheese.</title>
        <authorList>
            <consortium name="US DOE Joint Genome Institute (JGI-PGF)"/>
            <person name="Walter F."/>
            <person name="Albersmeier A."/>
            <person name="Kalinowski J."/>
            <person name="Ruckert C."/>
        </authorList>
    </citation>
    <scope>NUCLEOTIDE SEQUENCE</scope>
    <source>
        <strain evidence="2">KCTC 32422</strain>
    </source>
</reference>
<evidence type="ECO:0000313" key="3">
    <source>
        <dbReference type="Proteomes" id="UP000634139"/>
    </source>
</evidence>
<gene>
    <name evidence="2" type="ORF">GCM10011617_09140</name>
</gene>
<dbReference type="Gene3D" id="2.40.128.110">
    <property type="entry name" value="Lipid/polyisoprenoid-binding, YceI-like"/>
    <property type="match status" value="1"/>
</dbReference>
<comment type="caution">
    <text evidence="2">The sequence shown here is derived from an EMBL/GenBank/DDBJ whole genome shotgun (WGS) entry which is preliminary data.</text>
</comment>
<dbReference type="PANTHER" id="PTHR34406">
    <property type="entry name" value="PROTEIN YCEI"/>
    <property type="match status" value="1"/>
</dbReference>
<dbReference type="Pfam" id="PF04264">
    <property type="entry name" value="YceI"/>
    <property type="match status" value="1"/>
</dbReference>
<dbReference type="RefSeq" id="WP_189539249.1">
    <property type="nucleotide sequence ID" value="NZ_BMZD01000002.1"/>
</dbReference>
<dbReference type="EMBL" id="BMZD01000002">
    <property type="protein sequence ID" value="GGZ91921.1"/>
    <property type="molecule type" value="Genomic_DNA"/>
</dbReference>
<organism evidence="2 3">
    <name type="scientific">Novosphingobium arvoryzae</name>
    <dbReference type="NCBI Taxonomy" id="1256514"/>
    <lineage>
        <taxon>Bacteria</taxon>
        <taxon>Pseudomonadati</taxon>
        <taxon>Pseudomonadota</taxon>
        <taxon>Alphaproteobacteria</taxon>
        <taxon>Sphingomonadales</taxon>
        <taxon>Sphingomonadaceae</taxon>
        <taxon>Novosphingobium</taxon>
    </lineage>
</organism>
<dbReference type="AlphaFoldDB" id="A0A918VF34"/>
<proteinExistence type="predicted"/>
<dbReference type="InterPro" id="IPR036761">
    <property type="entry name" value="TTHA0802/YceI-like_sf"/>
</dbReference>
<sequence>MSLPRPLRAGLLAAALILLTGAATPTYRYQIDAPRSSVDAKVAFLGLASKSARFPRMSGGIHLTPDRLDAIDLDVTLDARALTAGDKVTLERLRGKDFFDVERYPTIRFAGTRMTMTGQTTARVEGEITARGVTRPATLAVTFAQPPVSATGKEPIQLSAQTTINRHDFGMTAYSVVVGRKVTITINARMVPG</sequence>
<dbReference type="PANTHER" id="PTHR34406:SF1">
    <property type="entry name" value="PROTEIN YCEI"/>
    <property type="match status" value="1"/>
</dbReference>
<evidence type="ECO:0000313" key="2">
    <source>
        <dbReference type="EMBL" id="GGZ91921.1"/>
    </source>
</evidence>
<dbReference type="InterPro" id="IPR007372">
    <property type="entry name" value="Lipid/polyisoprenoid-bd_YceI"/>
</dbReference>
<dbReference type="SUPFAM" id="SSF101874">
    <property type="entry name" value="YceI-like"/>
    <property type="match status" value="1"/>
</dbReference>
<protein>
    <recommendedName>
        <fullName evidence="1">Lipid/polyisoprenoid-binding YceI-like domain-containing protein</fullName>
    </recommendedName>
</protein>
<accession>A0A918VF34</accession>
<evidence type="ECO:0000259" key="1">
    <source>
        <dbReference type="SMART" id="SM00867"/>
    </source>
</evidence>
<feature type="domain" description="Lipid/polyisoprenoid-binding YceI-like" evidence="1">
    <location>
        <begin position="28"/>
        <end position="191"/>
    </location>
</feature>
<dbReference type="SMART" id="SM00867">
    <property type="entry name" value="YceI"/>
    <property type="match status" value="1"/>
</dbReference>
<reference evidence="2" key="2">
    <citation type="submission" date="2020-09" db="EMBL/GenBank/DDBJ databases">
        <authorList>
            <person name="Sun Q."/>
            <person name="Kim S."/>
        </authorList>
    </citation>
    <scope>NUCLEOTIDE SEQUENCE</scope>
    <source>
        <strain evidence="2">KCTC 32422</strain>
    </source>
</reference>